<reference evidence="3" key="1">
    <citation type="journal article" date="2014" name="Genome Announc.">
        <title>Draft genome sequence of the plant-pathogenic soil fungus Rhizoctonia solani anastomosis group 3 strain Rhs1AP.</title>
        <authorList>
            <person name="Cubeta M.A."/>
            <person name="Thomas E."/>
            <person name="Dean R.A."/>
            <person name="Jabaji S."/>
            <person name="Neate S.M."/>
            <person name="Tavantzis S."/>
            <person name="Toda T."/>
            <person name="Vilgalys R."/>
            <person name="Bharathan N."/>
            <person name="Fedorova-Abrams N."/>
            <person name="Pakala S.B."/>
            <person name="Pakala S.M."/>
            <person name="Zafar N."/>
            <person name="Joardar V."/>
            <person name="Losada L."/>
            <person name="Nierman W.C."/>
        </authorList>
    </citation>
    <scope>NUCLEOTIDE SEQUENCE [LARGE SCALE GENOMIC DNA]</scope>
    <source>
        <strain evidence="3">AG-3</strain>
    </source>
</reference>
<dbReference type="EMBL" id="JATN01000321">
    <property type="protein sequence ID" value="EUC58272.1"/>
    <property type="molecule type" value="Genomic_DNA"/>
</dbReference>
<feature type="domain" description="Lysine-specific metallo-endopeptidase" evidence="1">
    <location>
        <begin position="8"/>
        <end position="107"/>
    </location>
</feature>
<gene>
    <name evidence="2" type="ORF">RSOL_244640</name>
</gene>
<dbReference type="InterPro" id="IPR029463">
    <property type="entry name" value="Lys_MEP"/>
</dbReference>
<feature type="non-terminal residue" evidence="2">
    <location>
        <position position="114"/>
    </location>
</feature>
<evidence type="ECO:0000313" key="3">
    <source>
        <dbReference type="Proteomes" id="UP000030108"/>
    </source>
</evidence>
<comment type="caution">
    <text evidence="2">The sequence shown here is derived from an EMBL/GenBank/DDBJ whole genome shotgun (WGS) entry which is preliminary data.</text>
</comment>
<organism evidence="2 3">
    <name type="scientific">Rhizoctonia solani AG-3 Rhs1AP</name>
    <dbReference type="NCBI Taxonomy" id="1086054"/>
    <lineage>
        <taxon>Eukaryota</taxon>
        <taxon>Fungi</taxon>
        <taxon>Dikarya</taxon>
        <taxon>Basidiomycota</taxon>
        <taxon>Agaricomycotina</taxon>
        <taxon>Agaricomycetes</taxon>
        <taxon>Cantharellales</taxon>
        <taxon>Ceratobasidiaceae</taxon>
        <taxon>Rhizoctonia</taxon>
    </lineage>
</organism>
<dbReference type="AlphaFoldDB" id="A0A0A1UHM6"/>
<dbReference type="Proteomes" id="UP000030108">
    <property type="component" value="Unassembled WGS sequence"/>
</dbReference>
<dbReference type="Pfam" id="PF14521">
    <property type="entry name" value="Aspzincin_M35"/>
    <property type="match status" value="1"/>
</dbReference>
<sequence length="114" mass="12834">MYNMATLSTYDCQICSKNKDVFRNSIPILYSTKHSDRSKRTINLCEGFWNAHIVGDDSQASGILAELPLMLGRTRYSYVSTELAGKTLATKDPKRAVQSSRNYIYFLQSIPTGV</sequence>
<proteinExistence type="predicted"/>
<name>A0A0A1UHM6_9AGAM</name>
<dbReference type="Gene3D" id="3.40.390.10">
    <property type="entry name" value="Collagenase (Catalytic Domain)"/>
    <property type="match status" value="1"/>
</dbReference>
<evidence type="ECO:0000259" key="1">
    <source>
        <dbReference type="Pfam" id="PF14521"/>
    </source>
</evidence>
<accession>A0A0A1UHM6</accession>
<evidence type="ECO:0000313" key="2">
    <source>
        <dbReference type="EMBL" id="EUC58272.1"/>
    </source>
</evidence>
<dbReference type="InterPro" id="IPR024079">
    <property type="entry name" value="MetalloPept_cat_dom_sf"/>
</dbReference>
<dbReference type="GO" id="GO:0004222">
    <property type="term" value="F:metalloendopeptidase activity"/>
    <property type="evidence" value="ECO:0007669"/>
    <property type="project" value="InterPro"/>
</dbReference>
<protein>
    <submittedName>
        <fullName evidence="2">Peptidyl-lys metalloendopeptidase, putative</fullName>
    </submittedName>
</protein>